<gene>
    <name evidence="3" type="primary">birA</name>
    <name evidence="3" type="ORF">GCM10011444_25530</name>
</gene>
<dbReference type="PANTHER" id="PTHR12835">
    <property type="entry name" value="BIOTIN PROTEIN LIGASE"/>
    <property type="match status" value="1"/>
</dbReference>
<sequence>MPKDFTVVIADEQTNGRGQMGTTWQGEASKNLTFSVFKDVSFLKVSEQFYISMAVALGITKALNELRVPKIKIKWPNDILSENKKIAGILIENVIKNNKIEGSIIGVGLNVNQKFFDNLPHASSLHLLTGIVYSKDEIFHRLLKHIERQLELLETGDLDALKKEYEAILFRIKKPSTFKTPDNQTFSGFIEGVTDDGKLKLLLEDNIREAYDLKEVQLLY</sequence>
<dbReference type="CDD" id="cd16442">
    <property type="entry name" value="BPL"/>
    <property type="match status" value="1"/>
</dbReference>
<dbReference type="Pfam" id="PF03099">
    <property type="entry name" value="BPL_LplA_LipB"/>
    <property type="match status" value="1"/>
</dbReference>
<dbReference type="Gene3D" id="3.30.930.10">
    <property type="entry name" value="Bira Bifunctional Protein, Domain 2"/>
    <property type="match status" value="1"/>
</dbReference>
<dbReference type="InterPro" id="IPR004143">
    <property type="entry name" value="BPL_LPL_catalytic"/>
</dbReference>
<name>A0ABQ2C1A0_9FLAO</name>
<organism evidence="3 4">
    <name type="scientific">Winogradskyella haliclonae</name>
    <dbReference type="NCBI Taxonomy" id="2048558"/>
    <lineage>
        <taxon>Bacteria</taxon>
        <taxon>Pseudomonadati</taxon>
        <taxon>Bacteroidota</taxon>
        <taxon>Flavobacteriia</taxon>
        <taxon>Flavobacteriales</taxon>
        <taxon>Flavobacteriaceae</taxon>
        <taxon>Winogradskyella</taxon>
    </lineage>
</organism>
<comment type="caution">
    <text evidence="3">The sequence shown here is derived from an EMBL/GenBank/DDBJ whole genome shotgun (WGS) entry which is preliminary data.</text>
</comment>
<proteinExistence type="predicted"/>
<feature type="domain" description="BPL/LPL catalytic" evidence="2">
    <location>
        <begin position="1"/>
        <end position="154"/>
    </location>
</feature>
<dbReference type="PANTHER" id="PTHR12835:SF5">
    <property type="entry name" value="BIOTIN--PROTEIN LIGASE"/>
    <property type="match status" value="1"/>
</dbReference>
<evidence type="ECO:0000259" key="2">
    <source>
        <dbReference type="PROSITE" id="PS51733"/>
    </source>
</evidence>
<dbReference type="InterPro" id="IPR004408">
    <property type="entry name" value="Biotin_CoA_COase_ligase"/>
</dbReference>
<evidence type="ECO:0000256" key="1">
    <source>
        <dbReference type="ARBA" id="ARBA00022598"/>
    </source>
</evidence>
<dbReference type="PROSITE" id="PS51733">
    <property type="entry name" value="BPL_LPL_CATALYTIC"/>
    <property type="match status" value="1"/>
</dbReference>
<keyword evidence="1 3" id="KW-0436">Ligase</keyword>
<accession>A0ABQ2C1A0</accession>
<dbReference type="GO" id="GO:0016874">
    <property type="term" value="F:ligase activity"/>
    <property type="evidence" value="ECO:0007669"/>
    <property type="project" value="UniProtKB-KW"/>
</dbReference>
<keyword evidence="4" id="KW-1185">Reference proteome</keyword>
<dbReference type="Proteomes" id="UP000624701">
    <property type="component" value="Unassembled WGS sequence"/>
</dbReference>
<dbReference type="EMBL" id="BMDQ01000004">
    <property type="protein sequence ID" value="GGI58244.1"/>
    <property type="molecule type" value="Genomic_DNA"/>
</dbReference>
<protein>
    <submittedName>
        <fullName evidence="3">Biotin--[acetyl-CoA-carboxylase] ligase</fullName>
    </submittedName>
</protein>
<evidence type="ECO:0000313" key="3">
    <source>
        <dbReference type="EMBL" id="GGI58244.1"/>
    </source>
</evidence>
<dbReference type="NCBIfam" id="TIGR00121">
    <property type="entry name" value="birA_ligase"/>
    <property type="match status" value="1"/>
</dbReference>
<evidence type="ECO:0000313" key="4">
    <source>
        <dbReference type="Proteomes" id="UP000624701"/>
    </source>
</evidence>
<reference evidence="4" key="1">
    <citation type="journal article" date="2019" name="Int. J. Syst. Evol. Microbiol.">
        <title>The Global Catalogue of Microorganisms (GCM) 10K type strain sequencing project: providing services to taxonomists for standard genome sequencing and annotation.</title>
        <authorList>
            <consortium name="The Broad Institute Genomics Platform"/>
            <consortium name="The Broad Institute Genome Sequencing Center for Infectious Disease"/>
            <person name="Wu L."/>
            <person name="Ma J."/>
        </authorList>
    </citation>
    <scope>NUCLEOTIDE SEQUENCE [LARGE SCALE GENOMIC DNA]</scope>
    <source>
        <strain evidence="4">CCM 8681</strain>
    </source>
</reference>
<dbReference type="SUPFAM" id="SSF55681">
    <property type="entry name" value="Class II aaRS and biotin synthetases"/>
    <property type="match status" value="1"/>
</dbReference>
<dbReference type="InterPro" id="IPR045864">
    <property type="entry name" value="aa-tRNA-synth_II/BPL/LPL"/>
</dbReference>